<dbReference type="AlphaFoldDB" id="A0A7X0MGL0"/>
<dbReference type="Proteomes" id="UP000565576">
    <property type="component" value="Unassembled WGS sequence"/>
</dbReference>
<accession>A0A7X0MGL0</accession>
<gene>
    <name evidence="1" type="ORF">GGD46_005497</name>
</gene>
<dbReference type="EMBL" id="JACHBG010000020">
    <property type="protein sequence ID" value="MBB6488183.1"/>
    <property type="molecule type" value="Genomic_DNA"/>
</dbReference>
<protein>
    <submittedName>
        <fullName evidence="1">Uncharacterized protein</fullName>
    </submittedName>
</protein>
<comment type="caution">
    <text evidence="1">The sequence shown here is derived from an EMBL/GenBank/DDBJ whole genome shotgun (WGS) entry which is preliminary data.</text>
</comment>
<dbReference type="RefSeq" id="WP_240535388.1">
    <property type="nucleotide sequence ID" value="NZ_FMAF01000030.1"/>
</dbReference>
<proteinExistence type="predicted"/>
<reference evidence="1 2" key="1">
    <citation type="submission" date="2020-08" db="EMBL/GenBank/DDBJ databases">
        <title>Genomic Encyclopedia of Type Strains, Phase IV (KMG-V): Genome sequencing to study the core and pangenomes of soil and plant-associated prokaryotes.</title>
        <authorList>
            <person name="Whitman W."/>
        </authorList>
    </citation>
    <scope>NUCLEOTIDE SEQUENCE [LARGE SCALE GENOMIC DNA]</scope>
    <source>
        <strain evidence="1 2">SEMIA 4060</strain>
    </source>
</reference>
<organism evidence="1 2">
    <name type="scientific">Rhizobium lusitanum</name>
    <dbReference type="NCBI Taxonomy" id="293958"/>
    <lineage>
        <taxon>Bacteria</taxon>
        <taxon>Pseudomonadati</taxon>
        <taxon>Pseudomonadota</taxon>
        <taxon>Alphaproteobacteria</taxon>
        <taxon>Hyphomicrobiales</taxon>
        <taxon>Rhizobiaceae</taxon>
        <taxon>Rhizobium/Agrobacterium group</taxon>
        <taxon>Rhizobium</taxon>
    </lineage>
</organism>
<sequence>MKKPARHGPNSAAAQRAKIFFAAPKKLSFVKPAMRAHQTAHMHFWRGTSLAACGQAKPESMTVAYLQITLQIAAANRRAAIGIYQKYKETFLTDIGATSKELLIRDDDVQVLHGFNSVEDAGPISKANSSTTTTSPIEAAAGGSAGHSDLRHRLNCSEHNIQITR</sequence>
<evidence type="ECO:0000313" key="1">
    <source>
        <dbReference type="EMBL" id="MBB6488183.1"/>
    </source>
</evidence>
<name>A0A7X0MGL0_9HYPH</name>
<evidence type="ECO:0000313" key="2">
    <source>
        <dbReference type="Proteomes" id="UP000565576"/>
    </source>
</evidence>